<proteinExistence type="inferred from homology"/>
<evidence type="ECO:0000256" key="7">
    <source>
        <dbReference type="SAM" id="Phobius"/>
    </source>
</evidence>
<reference evidence="9" key="1">
    <citation type="submission" date="2019-03" db="EMBL/GenBank/DDBJ databases">
        <authorList>
            <person name="Hao L."/>
        </authorList>
    </citation>
    <scope>NUCLEOTIDE SEQUENCE</scope>
</reference>
<dbReference type="PANTHER" id="PTHR30625:SF11">
    <property type="entry name" value="MOTA_TOLQ_EXBB PROTON CHANNEL DOMAIN-CONTAINING PROTEIN"/>
    <property type="match status" value="1"/>
</dbReference>
<evidence type="ECO:0000256" key="1">
    <source>
        <dbReference type="ARBA" id="ARBA00004651"/>
    </source>
</evidence>
<accession>A0A485M1B0</accession>
<comment type="subcellular location">
    <subcellularLocation>
        <location evidence="1">Cell membrane</location>
        <topology evidence="1">Multi-pass membrane protein</topology>
    </subcellularLocation>
</comment>
<evidence type="ECO:0000259" key="8">
    <source>
        <dbReference type="Pfam" id="PF01618"/>
    </source>
</evidence>
<name>A0A485M1B0_9ZZZZ</name>
<protein>
    <submittedName>
        <fullName evidence="9">Biopolymer transport protein ExbB</fullName>
    </submittedName>
</protein>
<dbReference type="InterPro" id="IPR002898">
    <property type="entry name" value="MotA_ExbB_proton_chnl"/>
</dbReference>
<feature type="transmembrane region" description="Helical" evidence="7">
    <location>
        <begin position="115"/>
        <end position="138"/>
    </location>
</feature>
<evidence type="ECO:0000256" key="2">
    <source>
        <dbReference type="ARBA" id="ARBA00010442"/>
    </source>
</evidence>
<keyword evidence="4 7" id="KW-0812">Transmembrane</keyword>
<keyword evidence="6 7" id="KW-0472">Membrane</keyword>
<evidence type="ECO:0000313" key="9">
    <source>
        <dbReference type="EMBL" id="VFU14851.1"/>
    </source>
</evidence>
<comment type="similarity">
    <text evidence="2">Belongs to the ExbB/TolQ family.</text>
</comment>
<keyword evidence="3" id="KW-1003">Cell membrane</keyword>
<sequence>MYAHWEYHESHLDEIHDILIRDITQKVFMHMEWLAKSGIVGYVIVGISIITLAVFLERLVILHRERRRLKQGRGTLEQITRMIRENAGMPGSQLAEIISFKIEDKIEQLSSSITFLRLSSTISPLLGLLGTVLGMIQAFKQVSEMGGMVKPAVLASGIWMALLTTAEGLIVAIAAFFMYHYLQHLVERIGKIIAREAEVKIREYSNDQAAGIHAQ</sequence>
<feature type="transmembrane region" description="Helical" evidence="7">
    <location>
        <begin position="39"/>
        <end position="61"/>
    </location>
</feature>
<dbReference type="GO" id="GO:0005886">
    <property type="term" value="C:plasma membrane"/>
    <property type="evidence" value="ECO:0007669"/>
    <property type="project" value="UniProtKB-SubCell"/>
</dbReference>
<feature type="transmembrane region" description="Helical" evidence="7">
    <location>
        <begin position="158"/>
        <end position="182"/>
    </location>
</feature>
<organism evidence="9">
    <name type="scientific">anaerobic digester metagenome</name>
    <dbReference type="NCBI Taxonomy" id="1263854"/>
    <lineage>
        <taxon>unclassified sequences</taxon>
        <taxon>metagenomes</taxon>
        <taxon>ecological metagenomes</taxon>
    </lineage>
</organism>
<dbReference type="InterPro" id="IPR050790">
    <property type="entry name" value="ExbB/TolQ_transport"/>
</dbReference>
<keyword evidence="5 7" id="KW-1133">Transmembrane helix</keyword>
<dbReference type="Pfam" id="PF01618">
    <property type="entry name" value="MotA_ExbB"/>
    <property type="match status" value="1"/>
</dbReference>
<evidence type="ECO:0000256" key="4">
    <source>
        <dbReference type="ARBA" id="ARBA00022692"/>
    </source>
</evidence>
<dbReference type="AlphaFoldDB" id="A0A485M1B0"/>
<dbReference type="GO" id="GO:0017038">
    <property type="term" value="P:protein import"/>
    <property type="evidence" value="ECO:0007669"/>
    <property type="project" value="TreeGrafter"/>
</dbReference>
<evidence type="ECO:0000256" key="5">
    <source>
        <dbReference type="ARBA" id="ARBA00022989"/>
    </source>
</evidence>
<gene>
    <name evidence="9" type="primary">exbB</name>
    <name evidence="9" type="ORF">SCFA_330008</name>
</gene>
<dbReference type="PANTHER" id="PTHR30625">
    <property type="entry name" value="PROTEIN TOLQ"/>
    <property type="match status" value="1"/>
</dbReference>
<evidence type="ECO:0000256" key="6">
    <source>
        <dbReference type="ARBA" id="ARBA00023136"/>
    </source>
</evidence>
<feature type="domain" description="MotA/TolQ/ExbB proton channel" evidence="8">
    <location>
        <begin position="87"/>
        <end position="190"/>
    </location>
</feature>
<dbReference type="EMBL" id="CAADRM010000096">
    <property type="protein sequence ID" value="VFU14851.1"/>
    <property type="molecule type" value="Genomic_DNA"/>
</dbReference>
<evidence type="ECO:0000256" key="3">
    <source>
        <dbReference type="ARBA" id="ARBA00022475"/>
    </source>
</evidence>